<feature type="region of interest" description="Disordered" evidence="1">
    <location>
        <begin position="1"/>
        <end position="21"/>
    </location>
</feature>
<dbReference type="EMBL" id="BKCJ010003161">
    <property type="protein sequence ID" value="GEU53361.1"/>
    <property type="molecule type" value="Genomic_DNA"/>
</dbReference>
<sequence length="225" mass="24551">MCLKDHLHAQERKQDKSTLETPIDFEEEILDVEVQENEAIPVSDEEITLDPASSEGFMSGSCSRGEEAADYGYDGFVGCVRINLRMSKGSRAGLSSVNGDQDVTTSNMLKEVAASLKKHGVRKADLSRLLSTEHYTFLKSEFRAPQDDGVHGDPIYSEKEGVLNVRDNKFDSPNVTPSGKVNTPEIFESSSLLGVSNNVTDMTGFDGSFFGFSNVDTGGRNVVEP</sequence>
<reference evidence="2" key="1">
    <citation type="journal article" date="2019" name="Sci. Rep.">
        <title>Draft genome of Tanacetum cinerariifolium, the natural source of mosquito coil.</title>
        <authorList>
            <person name="Yamashiro T."/>
            <person name="Shiraishi A."/>
            <person name="Satake H."/>
            <person name="Nakayama K."/>
        </authorList>
    </citation>
    <scope>NUCLEOTIDE SEQUENCE</scope>
</reference>
<dbReference type="AlphaFoldDB" id="A0A6L2KUR7"/>
<evidence type="ECO:0000256" key="1">
    <source>
        <dbReference type="SAM" id="MobiDB-lite"/>
    </source>
</evidence>
<evidence type="ECO:0000313" key="2">
    <source>
        <dbReference type="EMBL" id="GEU53361.1"/>
    </source>
</evidence>
<feature type="compositionally biased region" description="Basic and acidic residues" evidence="1">
    <location>
        <begin position="1"/>
        <end position="18"/>
    </location>
</feature>
<name>A0A6L2KUR7_TANCI</name>
<comment type="caution">
    <text evidence="2">The sequence shown here is derived from an EMBL/GenBank/DDBJ whole genome shotgun (WGS) entry which is preliminary data.</text>
</comment>
<accession>A0A6L2KUR7</accession>
<protein>
    <submittedName>
        <fullName evidence="2">Uncharacterized protein</fullName>
    </submittedName>
</protein>
<gene>
    <name evidence="2" type="ORF">Tci_025339</name>
</gene>
<organism evidence="2">
    <name type="scientific">Tanacetum cinerariifolium</name>
    <name type="common">Dalmatian daisy</name>
    <name type="synonym">Chrysanthemum cinerariifolium</name>
    <dbReference type="NCBI Taxonomy" id="118510"/>
    <lineage>
        <taxon>Eukaryota</taxon>
        <taxon>Viridiplantae</taxon>
        <taxon>Streptophyta</taxon>
        <taxon>Embryophyta</taxon>
        <taxon>Tracheophyta</taxon>
        <taxon>Spermatophyta</taxon>
        <taxon>Magnoliopsida</taxon>
        <taxon>eudicotyledons</taxon>
        <taxon>Gunneridae</taxon>
        <taxon>Pentapetalae</taxon>
        <taxon>asterids</taxon>
        <taxon>campanulids</taxon>
        <taxon>Asterales</taxon>
        <taxon>Asteraceae</taxon>
        <taxon>Asteroideae</taxon>
        <taxon>Anthemideae</taxon>
        <taxon>Anthemidinae</taxon>
        <taxon>Tanacetum</taxon>
    </lineage>
</organism>
<proteinExistence type="predicted"/>